<reference evidence="1 2" key="2">
    <citation type="journal article" date="2017" name="Nature">
        <title>The Apostasia genome and the evolution of orchids.</title>
        <authorList>
            <person name="Zhang G.Q."/>
            <person name="Liu K.W."/>
            <person name="Li Z."/>
            <person name="Lohaus R."/>
            <person name="Hsiao Y.Y."/>
            <person name="Niu S.C."/>
            <person name="Wang J.Y."/>
            <person name="Lin Y.C."/>
            <person name="Xu Q."/>
            <person name="Chen L.J."/>
            <person name="Yoshida K."/>
            <person name="Fujiwara S."/>
            <person name="Wang Z.W."/>
            <person name="Zhang Y.Q."/>
            <person name="Mitsuda N."/>
            <person name="Wang M."/>
            <person name="Liu G.H."/>
            <person name="Pecoraro L."/>
            <person name="Huang H.X."/>
            <person name="Xiao X.J."/>
            <person name="Lin M."/>
            <person name="Wu X.Y."/>
            <person name="Wu W.L."/>
            <person name="Chen Y.Y."/>
            <person name="Chang S.B."/>
            <person name="Sakamoto S."/>
            <person name="Ohme-Takagi M."/>
            <person name="Yagi M."/>
            <person name="Zeng S.J."/>
            <person name="Shen C.Y."/>
            <person name="Yeh C.M."/>
            <person name="Luo Y.B."/>
            <person name="Tsai W.C."/>
            <person name="Van de Peer Y."/>
            <person name="Liu Z.J."/>
        </authorList>
    </citation>
    <scope>NUCLEOTIDE SEQUENCE [LARGE SCALE GENOMIC DNA]</scope>
    <source>
        <tissue evidence="1">The whole plant</tissue>
    </source>
</reference>
<gene>
    <name evidence="1" type="ORF">MA16_Dca016883</name>
</gene>
<evidence type="ECO:0000313" key="1">
    <source>
        <dbReference type="EMBL" id="PKU70685.1"/>
    </source>
</evidence>
<keyword evidence="2" id="KW-1185">Reference proteome</keyword>
<dbReference type="EMBL" id="KZ502920">
    <property type="protein sequence ID" value="PKU70685.1"/>
    <property type="molecule type" value="Genomic_DNA"/>
</dbReference>
<sequence length="72" mass="8199">MDINLLWLSALSTFLFRWKLDWFSTLLLLGQILEGPFGQLDFSILKDDDVRNPLNIPLEGLLATRGPTHPFG</sequence>
<evidence type="ECO:0000313" key="2">
    <source>
        <dbReference type="Proteomes" id="UP000233837"/>
    </source>
</evidence>
<proteinExistence type="predicted"/>
<reference evidence="1 2" key="1">
    <citation type="journal article" date="2016" name="Sci. Rep.">
        <title>The Dendrobium catenatum Lindl. genome sequence provides insights into polysaccharide synthase, floral development and adaptive evolution.</title>
        <authorList>
            <person name="Zhang G.Q."/>
            <person name="Xu Q."/>
            <person name="Bian C."/>
            <person name="Tsai W.C."/>
            <person name="Yeh C.M."/>
            <person name="Liu K.W."/>
            <person name="Yoshida K."/>
            <person name="Zhang L.S."/>
            <person name="Chang S.B."/>
            <person name="Chen F."/>
            <person name="Shi Y."/>
            <person name="Su Y.Y."/>
            <person name="Zhang Y.Q."/>
            <person name="Chen L.J."/>
            <person name="Yin Y."/>
            <person name="Lin M."/>
            <person name="Huang H."/>
            <person name="Deng H."/>
            <person name="Wang Z.W."/>
            <person name="Zhu S.L."/>
            <person name="Zhao X."/>
            <person name="Deng C."/>
            <person name="Niu S.C."/>
            <person name="Huang J."/>
            <person name="Wang M."/>
            <person name="Liu G.H."/>
            <person name="Yang H.J."/>
            <person name="Xiao X.J."/>
            <person name="Hsiao Y.Y."/>
            <person name="Wu W.L."/>
            <person name="Chen Y.Y."/>
            <person name="Mitsuda N."/>
            <person name="Ohme-Takagi M."/>
            <person name="Luo Y.B."/>
            <person name="Van de Peer Y."/>
            <person name="Liu Z.J."/>
        </authorList>
    </citation>
    <scope>NUCLEOTIDE SEQUENCE [LARGE SCALE GENOMIC DNA]</scope>
    <source>
        <tissue evidence="1">The whole plant</tissue>
    </source>
</reference>
<dbReference type="Proteomes" id="UP000233837">
    <property type="component" value="Unassembled WGS sequence"/>
</dbReference>
<dbReference type="AlphaFoldDB" id="A0A2I0W4V3"/>
<organism evidence="1 2">
    <name type="scientific">Dendrobium catenatum</name>
    <dbReference type="NCBI Taxonomy" id="906689"/>
    <lineage>
        <taxon>Eukaryota</taxon>
        <taxon>Viridiplantae</taxon>
        <taxon>Streptophyta</taxon>
        <taxon>Embryophyta</taxon>
        <taxon>Tracheophyta</taxon>
        <taxon>Spermatophyta</taxon>
        <taxon>Magnoliopsida</taxon>
        <taxon>Liliopsida</taxon>
        <taxon>Asparagales</taxon>
        <taxon>Orchidaceae</taxon>
        <taxon>Epidendroideae</taxon>
        <taxon>Malaxideae</taxon>
        <taxon>Dendrobiinae</taxon>
        <taxon>Dendrobium</taxon>
    </lineage>
</organism>
<name>A0A2I0W4V3_9ASPA</name>
<accession>A0A2I0W4V3</accession>
<protein>
    <submittedName>
        <fullName evidence="1">Uncharacterized protein</fullName>
    </submittedName>
</protein>